<keyword evidence="1" id="KW-0732">Signal</keyword>
<dbReference type="AlphaFoldDB" id="A0A365P0W4"/>
<dbReference type="InterPro" id="IPR011652">
    <property type="entry name" value="MORN_2"/>
</dbReference>
<comment type="caution">
    <text evidence="2">The sequence shown here is derived from an EMBL/GenBank/DDBJ whole genome shotgun (WGS) entry which is preliminary data.</text>
</comment>
<feature type="chain" id="PRO_5016595105" description="Toxin-antitoxin system YwqK family antitoxin" evidence="1">
    <location>
        <begin position="20"/>
        <end position="251"/>
    </location>
</feature>
<protein>
    <recommendedName>
        <fullName evidence="4">Toxin-antitoxin system YwqK family antitoxin</fullName>
    </recommendedName>
</protein>
<dbReference type="EMBL" id="QLST01000010">
    <property type="protein sequence ID" value="RBA28081.1"/>
    <property type="molecule type" value="Genomic_DNA"/>
</dbReference>
<dbReference type="Gene3D" id="2.20.110.10">
    <property type="entry name" value="Histone H3 K4-specific methyltransferase SET7/9 N-terminal domain"/>
    <property type="match status" value="1"/>
</dbReference>
<keyword evidence="3" id="KW-1185">Reference proteome</keyword>
<dbReference type="RefSeq" id="WP_113989361.1">
    <property type="nucleotide sequence ID" value="NZ_QLST01000010.1"/>
</dbReference>
<dbReference type="Pfam" id="PF07661">
    <property type="entry name" value="MORN_2"/>
    <property type="match status" value="3"/>
</dbReference>
<dbReference type="Gene3D" id="3.90.930.1">
    <property type="match status" value="1"/>
</dbReference>
<gene>
    <name evidence="2" type="ORF">DPN68_09195</name>
</gene>
<dbReference type="Proteomes" id="UP000253319">
    <property type="component" value="Unassembled WGS sequence"/>
</dbReference>
<dbReference type="PANTHER" id="PTHR33706">
    <property type="entry name" value="MORN VARIANT REPEAT PROTEIN"/>
    <property type="match status" value="1"/>
</dbReference>
<evidence type="ECO:0000313" key="3">
    <source>
        <dbReference type="Proteomes" id="UP000253319"/>
    </source>
</evidence>
<dbReference type="OrthoDB" id="9785122at2"/>
<name>A0A365P0W4_9FLAO</name>
<dbReference type="SUPFAM" id="SSF82185">
    <property type="entry name" value="Histone H3 K4-specific methyltransferase SET7/9 N-terminal domain"/>
    <property type="match status" value="2"/>
</dbReference>
<evidence type="ECO:0000313" key="2">
    <source>
        <dbReference type="EMBL" id="RBA28081.1"/>
    </source>
</evidence>
<evidence type="ECO:0008006" key="4">
    <source>
        <dbReference type="Google" id="ProtNLM"/>
    </source>
</evidence>
<proteinExistence type="predicted"/>
<evidence type="ECO:0000256" key="1">
    <source>
        <dbReference type="SAM" id="SignalP"/>
    </source>
</evidence>
<organism evidence="2 3">
    <name type="scientific">Flavobacterium tibetense</name>
    <dbReference type="NCBI Taxonomy" id="2233533"/>
    <lineage>
        <taxon>Bacteria</taxon>
        <taxon>Pseudomonadati</taxon>
        <taxon>Bacteroidota</taxon>
        <taxon>Flavobacteriia</taxon>
        <taxon>Flavobacteriales</taxon>
        <taxon>Flavobacteriaceae</taxon>
        <taxon>Flavobacterium</taxon>
    </lineage>
</organism>
<accession>A0A365P0W4</accession>
<reference evidence="2 3" key="1">
    <citation type="submission" date="2018-06" db="EMBL/GenBank/DDBJ databases">
        <title>Flavobacterium tibetense sp. nov., isolated from a wetland YonghuCo on Tibetan Plateau.</title>
        <authorList>
            <person name="Xing P."/>
            <person name="Phurbu D."/>
            <person name="Lu H."/>
        </authorList>
    </citation>
    <scope>NUCLEOTIDE SEQUENCE [LARGE SCALE GENOMIC DNA]</scope>
    <source>
        <strain evidence="2 3">YH5</strain>
    </source>
</reference>
<feature type="signal peptide" evidence="1">
    <location>
        <begin position="1"/>
        <end position="19"/>
    </location>
</feature>
<sequence>MLKIKFLILFLSVVFVSNAQEINQLNSKGNREGLWKGIHEKSKRPRYEGFFKDGKETGVFKYFDDTKAGTVIATRDFSKGDGSCYTTFFDQKGNKVSEGVLLNRLPEGEWKYYHFQSKDIMSIENYKKGKLHGTKKVFYKNGTLAEVSNYANGKLEGSYKKYAENGNLLEESGYKEGDLHGEVIYYDGDKNIVFKGEYKNGRKVGYWEIYENGKLVSKEKVTRFTRKTFKIEKSEDGKLIPSEPKTKHEKK</sequence>
<dbReference type="PANTHER" id="PTHR33706:SF1">
    <property type="entry name" value="TPR REPEAT PROTEIN"/>
    <property type="match status" value="1"/>
</dbReference>